<dbReference type="AlphaFoldDB" id="A0A845BRS9"/>
<accession>A0A845BRS9</accession>
<sequence length="118" mass="13618">MYFVDRSVAIIKPRAPFLAWLRTVSGEDMIDLTLDSLRADCTAMLLPEFDEPEQAVAYIDEMAEQLFRMELASWHEDESAWPADISLLAFWQWFDVEFHSMVLDSVDADILNTPTTEL</sequence>
<reference evidence="1 2" key="1">
    <citation type="submission" date="2019-12" db="EMBL/GenBank/DDBJ databases">
        <title>Neisseriaceae gen. nov. sp. Genome sequencing and assembly.</title>
        <authorList>
            <person name="Liu Z."/>
            <person name="Li A."/>
        </authorList>
    </citation>
    <scope>NUCLEOTIDE SEQUENCE [LARGE SCALE GENOMIC DNA]</scope>
    <source>
        <strain evidence="1 2">B2N2-7</strain>
    </source>
</reference>
<dbReference type="Proteomes" id="UP000467214">
    <property type="component" value="Unassembled WGS sequence"/>
</dbReference>
<organism evidence="1 2">
    <name type="scientific">Craterilacuibacter sinensis</name>
    <dbReference type="NCBI Taxonomy" id="2686017"/>
    <lineage>
        <taxon>Bacteria</taxon>
        <taxon>Pseudomonadati</taxon>
        <taxon>Pseudomonadota</taxon>
        <taxon>Betaproteobacteria</taxon>
        <taxon>Neisseriales</taxon>
        <taxon>Neisseriaceae</taxon>
        <taxon>Craterilacuibacter</taxon>
    </lineage>
</organism>
<evidence type="ECO:0008006" key="3">
    <source>
        <dbReference type="Google" id="ProtNLM"/>
    </source>
</evidence>
<gene>
    <name evidence="1" type="ORF">GQF02_09480</name>
</gene>
<evidence type="ECO:0000313" key="2">
    <source>
        <dbReference type="Proteomes" id="UP000467214"/>
    </source>
</evidence>
<dbReference type="RefSeq" id="WP_124734482.1">
    <property type="nucleotide sequence ID" value="NZ_WSSB01000007.1"/>
</dbReference>
<comment type="caution">
    <text evidence="1">The sequence shown here is derived from an EMBL/GenBank/DDBJ whole genome shotgun (WGS) entry which is preliminary data.</text>
</comment>
<dbReference type="EMBL" id="WSSB01000007">
    <property type="protein sequence ID" value="MXR37201.1"/>
    <property type="molecule type" value="Genomic_DNA"/>
</dbReference>
<protein>
    <recommendedName>
        <fullName evidence="3">VacJ</fullName>
    </recommendedName>
</protein>
<proteinExistence type="predicted"/>
<name>A0A845BRS9_9NEIS</name>
<keyword evidence="2" id="KW-1185">Reference proteome</keyword>
<evidence type="ECO:0000313" key="1">
    <source>
        <dbReference type="EMBL" id="MXR37201.1"/>
    </source>
</evidence>